<evidence type="ECO:0000256" key="3">
    <source>
        <dbReference type="ARBA" id="ARBA00022630"/>
    </source>
</evidence>
<evidence type="ECO:0000256" key="5">
    <source>
        <dbReference type="PIRSR" id="PIRSR000137-2"/>
    </source>
</evidence>
<dbReference type="AlphaFoldDB" id="A0A158CSC0"/>
<dbReference type="OrthoDB" id="9785276at2"/>
<comment type="similarity">
    <text evidence="2">Belongs to the GMC oxidoreductase family.</text>
</comment>
<dbReference type="SUPFAM" id="SSF54373">
    <property type="entry name" value="FAD-linked reductases, C-terminal domain"/>
    <property type="match status" value="1"/>
</dbReference>
<dbReference type="Gene3D" id="3.30.410.40">
    <property type="match status" value="1"/>
</dbReference>
<keyword evidence="8" id="KW-1185">Reference proteome</keyword>
<dbReference type="Proteomes" id="UP000054870">
    <property type="component" value="Unassembled WGS sequence"/>
</dbReference>
<organism evidence="7 8">
    <name type="scientific">Caballeronia catudaia</name>
    <dbReference type="NCBI Taxonomy" id="1777136"/>
    <lineage>
        <taxon>Bacteria</taxon>
        <taxon>Pseudomonadati</taxon>
        <taxon>Pseudomonadota</taxon>
        <taxon>Betaproteobacteria</taxon>
        <taxon>Burkholderiales</taxon>
        <taxon>Burkholderiaceae</taxon>
        <taxon>Caballeronia</taxon>
    </lineage>
</organism>
<dbReference type="GO" id="GO:0016614">
    <property type="term" value="F:oxidoreductase activity, acting on CH-OH group of donors"/>
    <property type="evidence" value="ECO:0007669"/>
    <property type="project" value="InterPro"/>
</dbReference>
<feature type="binding site" evidence="5">
    <location>
        <position position="89"/>
    </location>
    <ligand>
        <name>FAD</name>
        <dbReference type="ChEBI" id="CHEBI:57692"/>
    </ligand>
</feature>
<dbReference type="InterPro" id="IPR012132">
    <property type="entry name" value="GMC_OxRdtase"/>
</dbReference>
<protein>
    <submittedName>
        <fullName evidence="7">Sorbose dehydrogenase</fullName>
    </submittedName>
</protein>
<keyword evidence="3" id="KW-0285">Flavoprotein</keyword>
<dbReference type="Pfam" id="PF05199">
    <property type="entry name" value="GMC_oxred_C"/>
    <property type="match status" value="1"/>
</dbReference>
<proteinExistence type="inferred from homology"/>
<dbReference type="Pfam" id="PF00732">
    <property type="entry name" value="GMC_oxred_N"/>
    <property type="match status" value="1"/>
</dbReference>
<dbReference type="PANTHER" id="PTHR11552">
    <property type="entry name" value="GLUCOSE-METHANOL-CHOLINE GMC OXIDOREDUCTASE"/>
    <property type="match status" value="1"/>
</dbReference>
<dbReference type="GO" id="GO:0050660">
    <property type="term" value="F:flavin adenine dinucleotide binding"/>
    <property type="evidence" value="ECO:0007669"/>
    <property type="project" value="InterPro"/>
</dbReference>
<dbReference type="PIRSF" id="PIRSF000137">
    <property type="entry name" value="Alcohol_oxidase"/>
    <property type="match status" value="1"/>
</dbReference>
<dbReference type="InterPro" id="IPR007867">
    <property type="entry name" value="GMC_OxRtase_C"/>
</dbReference>
<name>A0A158CSC0_9BURK</name>
<dbReference type="PROSITE" id="PS00624">
    <property type="entry name" value="GMC_OXRED_2"/>
    <property type="match status" value="1"/>
</dbReference>
<sequence>MHIEKAYDYLIVGAGSAGCVLASRLTEDGRRSVLLLEAGEDYLPGEEPADIVDPYPLSSYNPSYMWDGLKAFWHNSTHGAPAGFPQAKVMGGGSAVAGMVAFRGTPDDYNEWQAMGAAGWSWDSVLPYFSKLETDQDFSDSLHGRRGPVPIRRVPRNMWPPLTSAIEQYAKASGYPFIADMNGDFRDGFGATPISNTANSRVTTAAAYLTSSVRQRPNLTILSRACVRSVRFSDKRATGVLAEVDGRLIEFAARAEVIVTAGAIHSPALLMRSGIGEGGALQKLGISVVADLDGVGKNLRNHAAVFICAMLHRNSRQSSSLRTHPTACMRMSSNLLGAPKSDLYINIQSKTSWNAMGTRVASLNAVLLKPAGSGQVSLNVHDANQSPRVEFGFGDNARDIERLSKAVLRILNILKSPVVAPLVGAPFVVRVGDRIRRWNTHTASSAVNARAFATLLDAMPSALGDRVLAALTGHRLDSERLISDPTFLLNFVTREITGVYHPVGTCRMGNHTDPAAVVDSAGRVLGVANLRVADASIMPTIPRGNTNIPTIMVAEKLSDAIVKGETTAISGASIGSAT</sequence>
<comment type="cofactor">
    <cofactor evidence="1 5">
        <name>FAD</name>
        <dbReference type="ChEBI" id="CHEBI:57692"/>
    </cofactor>
</comment>
<reference evidence="7" key="1">
    <citation type="submission" date="2016-01" db="EMBL/GenBank/DDBJ databases">
        <authorList>
            <person name="Peeters C."/>
        </authorList>
    </citation>
    <scope>NUCLEOTIDE SEQUENCE [LARGE SCALE GENOMIC DNA]</scope>
    <source>
        <strain evidence="7">LMG 29318</strain>
    </source>
</reference>
<accession>A0A158CSC0</accession>
<dbReference type="RefSeq" id="WP_087086946.1">
    <property type="nucleotide sequence ID" value="NZ_FCOF02000039.1"/>
</dbReference>
<evidence type="ECO:0000259" key="6">
    <source>
        <dbReference type="PROSITE" id="PS00624"/>
    </source>
</evidence>
<dbReference type="InterPro" id="IPR000172">
    <property type="entry name" value="GMC_OxRdtase_N"/>
</dbReference>
<evidence type="ECO:0000256" key="4">
    <source>
        <dbReference type="ARBA" id="ARBA00022827"/>
    </source>
</evidence>
<dbReference type="Gene3D" id="3.50.50.60">
    <property type="entry name" value="FAD/NAD(P)-binding domain"/>
    <property type="match status" value="2"/>
</dbReference>
<feature type="domain" description="Glucose-methanol-choline oxidoreductase N-terminal" evidence="6">
    <location>
        <begin position="262"/>
        <end position="276"/>
    </location>
</feature>
<dbReference type="Gene3D" id="3.30.410.10">
    <property type="entry name" value="Cholesterol Oxidase, domain 2"/>
    <property type="match status" value="1"/>
</dbReference>
<evidence type="ECO:0000313" key="8">
    <source>
        <dbReference type="Proteomes" id="UP000054870"/>
    </source>
</evidence>
<feature type="binding site" evidence="5">
    <location>
        <position position="227"/>
    </location>
    <ligand>
        <name>FAD</name>
        <dbReference type="ChEBI" id="CHEBI:57692"/>
    </ligand>
</feature>
<evidence type="ECO:0000313" key="7">
    <source>
        <dbReference type="EMBL" id="SAK85272.1"/>
    </source>
</evidence>
<evidence type="ECO:0000256" key="1">
    <source>
        <dbReference type="ARBA" id="ARBA00001974"/>
    </source>
</evidence>
<evidence type="ECO:0000256" key="2">
    <source>
        <dbReference type="ARBA" id="ARBA00010790"/>
    </source>
</evidence>
<keyword evidence="4 5" id="KW-0274">FAD</keyword>
<dbReference type="InterPro" id="IPR036188">
    <property type="entry name" value="FAD/NAD-bd_sf"/>
</dbReference>
<gene>
    <name evidence="7" type="ORF">AWB75_05664</name>
</gene>
<comment type="caution">
    <text evidence="7">The sequence shown here is derived from an EMBL/GenBank/DDBJ whole genome shotgun (WGS) entry which is preliminary data.</text>
</comment>
<dbReference type="EMBL" id="FCOF02000039">
    <property type="protein sequence ID" value="SAK85272.1"/>
    <property type="molecule type" value="Genomic_DNA"/>
</dbReference>
<dbReference type="SUPFAM" id="SSF51905">
    <property type="entry name" value="FAD/NAD(P)-binding domain"/>
    <property type="match status" value="1"/>
</dbReference>
<dbReference type="PROSITE" id="PS51257">
    <property type="entry name" value="PROKAR_LIPOPROTEIN"/>
    <property type="match status" value="1"/>
</dbReference>
<dbReference type="PANTHER" id="PTHR11552:SF147">
    <property type="entry name" value="CHOLINE DEHYDROGENASE, MITOCHONDRIAL"/>
    <property type="match status" value="1"/>
</dbReference>